<dbReference type="Gene3D" id="2.60.40.1740">
    <property type="entry name" value="hypothetical protein (bacova_03559)"/>
    <property type="match status" value="1"/>
</dbReference>
<evidence type="ECO:0000259" key="1">
    <source>
        <dbReference type="Pfam" id="PF08522"/>
    </source>
</evidence>
<protein>
    <submittedName>
        <fullName evidence="3">DUF1735 domain-containing protein</fullName>
    </submittedName>
</protein>
<accession>A0A926JTP0</accession>
<dbReference type="AlphaFoldDB" id="A0A926JTP0"/>
<reference evidence="3 4" key="1">
    <citation type="submission" date="2020-09" db="EMBL/GenBank/DDBJ databases">
        <title>Sinomicrobium weinanense sp. nov., a halophilic bacteria isolated from saline-alkali soil.</title>
        <authorList>
            <person name="Wu P."/>
            <person name="Ren H."/>
            <person name="Mei Y."/>
            <person name="Liang Y."/>
            <person name="Chen Z."/>
        </authorList>
    </citation>
    <scope>NUCLEOTIDE SEQUENCE [LARGE SCALE GENOMIC DNA]</scope>
    <source>
        <strain evidence="3 4">FJxs</strain>
    </source>
</reference>
<proteinExistence type="predicted"/>
<feature type="domain" description="BT-3044-like C-terminal" evidence="2">
    <location>
        <begin position="171"/>
        <end position="294"/>
    </location>
</feature>
<dbReference type="Pfam" id="PF08522">
    <property type="entry name" value="BT_3987-like_N"/>
    <property type="match status" value="1"/>
</dbReference>
<organism evidence="3 4">
    <name type="scientific">Sinomicrobium weinanense</name>
    <dbReference type="NCBI Taxonomy" id="2842200"/>
    <lineage>
        <taxon>Bacteria</taxon>
        <taxon>Pseudomonadati</taxon>
        <taxon>Bacteroidota</taxon>
        <taxon>Flavobacteriia</taxon>
        <taxon>Flavobacteriales</taxon>
        <taxon>Flavobacteriaceae</taxon>
        <taxon>Sinomicrobium</taxon>
    </lineage>
</organism>
<evidence type="ECO:0000313" key="3">
    <source>
        <dbReference type="EMBL" id="MBC9797179.1"/>
    </source>
</evidence>
<dbReference type="EMBL" id="JACVDC010000049">
    <property type="protein sequence ID" value="MBC9797179.1"/>
    <property type="molecule type" value="Genomic_DNA"/>
</dbReference>
<dbReference type="InterPro" id="IPR013728">
    <property type="entry name" value="BT_3987-like_N"/>
</dbReference>
<feature type="domain" description="BT-3987-like N-terminal" evidence="1">
    <location>
        <begin position="35"/>
        <end position="149"/>
    </location>
</feature>
<dbReference type="Pfam" id="PF14274">
    <property type="entry name" value="BT_3044-like_C"/>
    <property type="match status" value="1"/>
</dbReference>
<dbReference type="InterPro" id="IPR025371">
    <property type="entry name" value="BT_3044-like_C"/>
</dbReference>
<dbReference type="PROSITE" id="PS51257">
    <property type="entry name" value="PROKAR_LIPOPROTEIN"/>
    <property type="match status" value="1"/>
</dbReference>
<dbReference type="Proteomes" id="UP000653730">
    <property type="component" value="Unassembled WGS sequence"/>
</dbReference>
<gene>
    <name evidence="3" type="ORF">IBL28_14480</name>
</gene>
<keyword evidence="4" id="KW-1185">Reference proteome</keyword>
<dbReference type="RefSeq" id="WP_187966315.1">
    <property type="nucleotide sequence ID" value="NZ_JACVDC010000049.1"/>
</dbReference>
<comment type="caution">
    <text evidence="3">The sequence shown here is derived from an EMBL/GenBank/DDBJ whole genome shotgun (WGS) entry which is preliminary data.</text>
</comment>
<evidence type="ECO:0000313" key="4">
    <source>
        <dbReference type="Proteomes" id="UP000653730"/>
    </source>
</evidence>
<sequence length="309" mass="34595">MMTIRKITIIVLIFTTMVSCEKYEDYVEDYDFTIAYFNSQKPLRTVVAYDEMQFKVGVAMGGKRYNTVEETATFVIDPSLLDNEVLDGAGAFKLLPEAYYSLSNGNTMTFPEGRYIGDVTVTLNREEFITDSLSTSNTYALPVRITETSLDSIASGSFDDQGNQVTAPKNYAIVVIKYISRYQGTYYHTGNQLETTSDGQTNEVVYDHPDLVKNGTWNLSTINANTVETSGMGNFNDAGLILHIDEGNTVDLSTVSSEVTNFSGSGTYDPEDRSLSLEYSFTRGDSDYTVTEVLYLRRPPEEDLVFEEW</sequence>
<evidence type="ECO:0000259" key="2">
    <source>
        <dbReference type="Pfam" id="PF14274"/>
    </source>
</evidence>
<name>A0A926JTP0_9FLAO</name>